<evidence type="ECO:0000313" key="4">
    <source>
        <dbReference type="Proteomes" id="UP000191010"/>
    </source>
</evidence>
<sequence>MRWHSTAELWHLVYAAWARLPDQNACRQPQPVIRPRCVLSGLSVFTVTATINDVRARLGTLEPALEAFQAWRLGIDFLAKQCQRPEFTPRHYKVACPILETMREKQRLVKRSQEQVF</sequence>
<accession>A0AAJ0LIB4</accession>
<dbReference type="EMBL" id="LDSN01000042">
    <property type="protein sequence ID" value="KTT16519.1"/>
    <property type="molecule type" value="Genomic_DNA"/>
</dbReference>
<evidence type="ECO:0000313" key="2">
    <source>
        <dbReference type="EMBL" id="KTT16519.1"/>
    </source>
</evidence>
<organism evidence="2 3">
    <name type="scientific">Pseudomonas parafulva</name>
    <dbReference type="NCBI Taxonomy" id="157782"/>
    <lineage>
        <taxon>Bacteria</taxon>
        <taxon>Pseudomonadati</taxon>
        <taxon>Pseudomonadota</taxon>
        <taxon>Gammaproteobacteria</taxon>
        <taxon>Pseudomonadales</taxon>
        <taxon>Pseudomonadaceae</taxon>
        <taxon>Pseudomonas</taxon>
    </lineage>
</organism>
<reference evidence="1 4" key="2">
    <citation type="submission" date="2017-02" db="EMBL/GenBank/DDBJ databases">
        <authorList>
            <person name="Guo L."/>
        </authorList>
    </citation>
    <scope>NUCLEOTIDE SEQUENCE [LARGE SCALE GENOMIC DNA]</scope>
    <source>
        <strain evidence="1 4">PRS09-11288</strain>
    </source>
</reference>
<reference evidence="2 3" key="1">
    <citation type="journal article" date="2016" name="Front. Microbiol.">
        <title>Genomic Resource of Rice Seed Associated Bacteria.</title>
        <authorList>
            <person name="Midha S."/>
            <person name="Bansal K."/>
            <person name="Sharma S."/>
            <person name="Kumar N."/>
            <person name="Patil P.P."/>
            <person name="Chaudhry V."/>
            <person name="Patil P.B."/>
        </authorList>
    </citation>
    <scope>NUCLEOTIDE SEQUENCE [LARGE SCALE GENOMIC DNA]</scope>
    <source>
        <strain evidence="2 3">NS96</strain>
    </source>
</reference>
<dbReference type="Proteomes" id="UP000071644">
    <property type="component" value="Unassembled WGS sequence"/>
</dbReference>
<evidence type="ECO:0000313" key="1">
    <source>
        <dbReference type="EMBL" id="AQW68691.1"/>
    </source>
</evidence>
<protein>
    <submittedName>
        <fullName evidence="2">Uncharacterized protein</fullName>
    </submittedName>
</protein>
<name>A0AAJ0LIB4_9PSED</name>
<keyword evidence="4" id="KW-1185">Reference proteome</keyword>
<dbReference type="Proteomes" id="UP000191010">
    <property type="component" value="Chromosome"/>
</dbReference>
<gene>
    <name evidence="1" type="ORF">B2J77_10945</name>
    <name evidence="2" type="ORF">NS96R_16140</name>
</gene>
<proteinExistence type="predicted"/>
<dbReference type="EMBL" id="CP019952">
    <property type="protein sequence ID" value="AQW68691.1"/>
    <property type="molecule type" value="Genomic_DNA"/>
</dbReference>
<evidence type="ECO:0000313" key="3">
    <source>
        <dbReference type="Proteomes" id="UP000071644"/>
    </source>
</evidence>
<dbReference type="AlphaFoldDB" id="A0AAJ0LIB4"/>